<evidence type="ECO:0000313" key="2">
    <source>
        <dbReference type="EMBL" id="MBM7587742.1"/>
    </source>
</evidence>
<accession>A0ABS2NIR3</accession>
<keyword evidence="3" id="KW-1185">Reference proteome</keyword>
<dbReference type="Pfam" id="PF11181">
    <property type="entry name" value="YflT"/>
    <property type="match status" value="1"/>
</dbReference>
<dbReference type="Proteomes" id="UP001646157">
    <property type="component" value="Unassembled WGS sequence"/>
</dbReference>
<name>A0ABS2NIR3_9BACI</name>
<organism evidence="2 3">
    <name type="scientific">Rossellomorea pakistanensis</name>
    <dbReference type="NCBI Taxonomy" id="992288"/>
    <lineage>
        <taxon>Bacteria</taxon>
        <taxon>Bacillati</taxon>
        <taxon>Bacillota</taxon>
        <taxon>Bacilli</taxon>
        <taxon>Bacillales</taxon>
        <taxon>Bacillaceae</taxon>
        <taxon>Rossellomorea</taxon>
    </lineage>
</organism>
<protein>
    <recommendedName>
        <fullName evidence="1">General stress protein 17M-like domain-containing protein</fullName>
    </recommendedName>
</protein>
<reference evidence="2 3" key="1">
    <citation type="submission" date="2021-01" db="EMBL/GenBank/DDBJ databases">
        <title>Genomic Encyclopedia of Type Strains, Phase IV (KMG-IV): sequencing the most valuable type-strain genomes for metagenomic binning, comparative biology and taxonomic classification.</title>
        <authorList>
            <person name="Goeker M."/>
        </authorList>
    </citation>
    <scope>NUCLEOTIDE SEQUENCE [LARGE SCALE GENOMIC DNA]</scope>
    <source>
        <strain evidence="2 3">DSM 24834</strain>
    </source>
</reference>
<dbReference type="EMBL" id="JAFBDZ010000005">
    <property type="protein sequence ID" value="MBM7587742.1"/>
    <property type="molecule type" value="Genomic_DNA"/>
</dbReference>
<evidence type="ECO:0000313" key="3">
    <source>
        <dbReference type="Proteomes" id="UP001646157"/>
    </source>
</evidence>
<gene>
    <name evidence="2" type="ORF">JOC86_004316</name>
</gene>
<comment type="caution">
    <text evidence="2">The sequence shown here is derived from an EMBL/GenBank/DDBJ whole genome shotgun (WGS) entry which is preliminary data.</text>
</comment>
<proteinExistence type="predicted"/>
<dbReference type="InterPro" id="IPR025889">
    <property type="entry name" value="GSP17M-like_dom"/>
</dbReference>
<evidence type="ECO:0000259" key="1">
    <source>
        <dbReference type="Pfam" id="PF11181"/>
    </source>
</evidence>
<feature type="domain" description="General stress protein 17M-like" evidence="1">
    <location>
        <begin position="3"/>
        <end position="99"/>
    </location>
</feature>
<sequence length="107" mass="12175">MKPTVKEFYNDKELISEVEMLASKGMDTKNLYVLSHDDDRTERVADNANANEIGMKEVGLDTVVGNVFMKKGDELRTKMQEFGFTQHEAEAYEDKLDDGKILLIVNN</sequence>
<dbReference type="RefSeq" id="WP_205174903.1">
    <property type="nucleotide sequence ID" value="NZ_JAFBDZ010000005.1"/>
</dbReference>